<feature type="transmembrane region" description="Helical" evidence="7">
    <location>
        <begin position="727"/>
        <end position="749"/>
    </location>
</feature>
<evidence type="ECO:0000256" key="4">
    <source>
        <dbReference type="ARBA" id="ARBA00022989"/>
    </source>
</evidence>
<feature type="domain" description="ABC3 transporter permease C-terminal" evidence="8">
    <location>
        <begin position="243"/>
        <end position="364"/>
    </location>
</feature>
<keyword evidence="5 7" id="KW-0472">Membrane</keyword>
<proteinExistence type="inferred from homology"/>
<feature type="transmembrane region" description="Helical" evidence="7">
    <location>
        <begin position="236"/>
        <end position="265"/>
    </location>
</feature>
<keyword evidence="2" id="KW-1003">Cell membrane</keyword>
<dbReference type="OrthoDB" id="9780560at2"/>
<evidence type="ECO:0000256" key="3">
    <source>
        <dbReference type="ARBA" id="ARBA00022692"/>
    </source>
</evidence>
<keyword evidence="4 7" id="KW-1133">Transmembrane helix</keyword>
<evidence type="ECO:0000256" key="2">
    <source>
        <dbReference type="ARBA" id="ARBA00022475"/>
    </source>
</evidence>
<dbReference type="PANTHER" id="PTHR30572">
    <property type="entry name" value="MEMBRANE COMPONENT OF TRANSPORTER-RELATED"/>
    <property type="match status" value="1"/>
</dbReference>
<dbReference type="InterPro" id="IPR003838">
    <property type="entry name" value="ABC3_permease_C"/>
</dbReference>
<dbReference type="PANTHER" id="PTHR30572:SF4">
    <property type="entry name" value="ABC TRANSPORTER PERMEASE YTRF"/>
    <property type="match status" value="1"/>
</dbReference>
<protein>
    <submittedName>
        <fullName evidence="10">FtsX-like permease family protein</fullName>
    </submittedName>
</protein>
<feature type="transmembrane region" description="Helical" evidence="7">
    <location>
        <begin position="378"/>
        <end position="402"/>
    </location>
</feature>
<sequence length="796" mass="84317">MRTFALISWRSARSHPVRMLMCILAVVLGTSFVSGAFMLTATMTKAFDDIIYAEYEGVDVVVTGTKDYQLTLSMLTDLENIDGVKEAHPVDTVPIILLDKDGEAVGSGGAGTWIIADHKHPDEYAINTDAAARTGISPGDTVTVMYPGGRQEITLESTVEEEFATGGWVGINVPRADMEKIYTDGIHTSTIEIVAENIPAWELRDMVKHKFPEAKVKTGVEAANDESQSLREQLSFITYIVLAFGLVAMFVATFLIANTFSMLVAERTREFALLRAIGASRGQVTTSVLFESALIGIIGSATGIGFGMVIVRVIYSLMNSAGFGLPDAGVGLDTASVAVPFLVGILVTCVSALAPAMRAGRLHPIQAMNTTAPRPLRVRTAVGIVLLLASVAFPPLALVAVLLVTPALFKRLFDVRGGGIIGLLARTNLSRNPTRTATTAFALTLGVGLVAAASVFGQSMAASTTGTVTTQLAADVVVTPASLISSSGVPEAVNRDLRDVIGVEAIYADASVPVRIAGTGTGSNGEHPLNSVLTSDPSQLMEISLVDGSFDEVSSELGVGLNTIAAHDLGVTVGDTVRVDSDHSSEVLDVPVLAIWEPGSVLPKQAVTLPVAERLVSDRKDWFSSATYVKLDDASEATRADIQDIMDDYKVVEQLTLDEYADAKTEQISQFLYVVYALLALAVIIAILGIVNTLALSIIERGHEFAMLRSVGLQRTQMWRMVTTESILIALAGSTIGVVVGGVIGWWFVRFMATRGIDVLVIPWGTLALLALAGVGVGLFASLVPAARAARTDPLT</sequence>
<feature type="transmembrane region" description="Helical" evidence="7">
    <location>
        <begin position="761"/>
        <end position="784"/>
    </location>
</feature>
<keyword evidence="3 7" id="KW-0812">Transmembrane</keyword>
<dbReference type="GO" id="GO:0022857">
    <property type="term" value="F:transmembrane transporter activity"/>
    <property type="evidence" value="ECO:0007669"/>
    <property type="project" value="TreeGrafter"/>
</dbReference>
<evidence type="ECO:0000256" key="5">
    <source>
        <dbReference type="ARBA" id="ARBA00023136"/>
    </source>
</evidence>
<comment type="subcellular location">
    <subcellularLocation>
        <location evidence="1">Cell membrane</location>
        <topology evidence="1">Multi-pass membrane protein</topology>
    </subcellularLocation>
</comment>
<dbReference type="RefSeq" id="WP_084036021.1">
    <property type="nucleotide sequence ID" value="NZ_CP066007.1"/>
</dbReference>
<feature type="domain" description="ABC3 transporter permease C-terminal" evidence="8">
    <location>
        <begin position="677"/>
        <end position="794"/>
    </location>
</feature>
<dbReference type="EMBL" id="CP066007">
    <property type="protein sequence ID" value="QQB46621.1"/>
    <property type="molecule type" value="Genomic_DNA"/>
</dbReference>
<feature type="transmembrane region" description="Helical" evidence="7">
    <location>
        <begin position="437"/>
        <end position="457"/>
    </location>
</feature>
<dbReference type="GeneID" id="92759053"/>
<feature type="transmembrane region" description="Helical" evidence="7">
    <location>
        <begin position="335"/>
        <end position="357"/>
    </location>
</feature>
<evidence type="ECO:0000313" key="10">
    <source>
        <dbReference type="EMBL" id="QQB46621.1"/>
    </source>
</evidence>
<dbReference type="InterPro" id="IPR050250">
    <property type="entry name" value="Macrolide_Exporter_MacB"/>
</dbReference>
<accession>A0A7T4JV86</accession>
<comment type="similarity">
    <text evidence="6">Belongs to the ABC-4 integral membrane protein family.</text>
</comment>
<dbReference type="Pfam" id="PF12704">
    <property type="entry name" value="MacB_PCD"/>
    <property type="match status" value="1"/>
</dbReference>
<dbReference type="InterPro" id="IPR025857">
    <property type="entry name" value="MacB_PCD"/>
</dbReference>
<dbReference type="AlphaFoldDB" id="A0A7T4JV86"/>
<evidence type="ECO:0000313" key="11">
    <source>
        <dbReference type="Proteomes" id="UP000596145"/>
    </source>
</evidence>
<evidence type="ECO:0000256" key="7">
    <source>
        <dbReference type="SAM" id="Phobius"/>
    </source>
</evidence>
<evidence type="ECO:0000259" key="9">
    <source>
        <dbReference type="Pfam" id="PF12704"/>
    </source>
</evidence>
<organism evidence="10 11">
    <name type="scientific">Corynebacterium glucuronolyticum</name>
    <dbReference type="NCBI Taxonomy" id="39791"/>
    <lineage>
        <taxon>Bacteria</taxon>
        <taxon>Bacillati</taxon>
        <taxon>Actinomycetota</taxon>
        <taxon>Actinomycetes</taxon>
        <taxon>Mycobacteriales</taxon>
        <taxon>Corynebacteriaceae</taxon>
        <taxon>Corynebacterium</taxon>
    </lineage>
</organism>
<dbReference type="GO" id="GO:0005886">
    <property type="term" value="C:plasma membrane"/>
    <property type="evidence" value="ECO:0007669"/>
    <property type="project" value="UniProtKB-SubCell"/>
</dbReference>
<evidence type="ECO:0000256" key="1">
    <source>
        <dbReference type="ARBA" id="ARBA00004651"/>
    </source>
</evidence>
<gene>
    <name evidence="10" type="ORF">I6I10_01315</name>
</gene>
<dbReference type="Proteomes" id="UP000596145">
    <property type="component" value="Chromosome"/>
</dbReference>
<dbReference type="Pfam" id="PF02687">
    <property type="entry name" value="FtsX"/>
    <property type="match status" value="2"/>
</dbReference>
<feature type="transmembrane region" description="Helical" evidence="7">
    <location>
        <begin position="286"/>
        <end position="315"/>
    </location>
</feature>
<reference evidence="10 11" key="1">
    <citation type="submission" date="2020-12" db="EMBL/GenBank/DDBJ databases">
        <title>FDA dAtabase for Regulatory Grade micrObial Sequences (FDA-ARGOS): Supporting development and validation of Infectious Disease Dx tests.</title>
        <authorList>
            <person name="Sproer C."/>
            <person name="Gronow S."/>
            <person name="Severitt S."/>
            <person name="Schroder I."/>
            <person name="Tallon L."/>
            <person name="Sadzewicz L."/>
            <person name="Zhao X."/>
            <person name="Boylan J."/>
            <person name="Ott S."/>
            <person name="Bowen H."/>
            <person name="Vavikolanu K."/>
            <person name="Mehta A."/>
            <person name="Aluvathingal J."/>
            <person name="Nadendla S."/>
            <person name="Lowell S."/>
            <person name="Myers T."/>
            <person name="Yan Y."/>
            <person name="Sichtig H."/>
        </authorList>
    </citation>
    <scope>NUCLEOTIDE SEQUENCE [LARGE SCALE GENOMIC DNA]</scope>
    <source>
        <strain evidence="10 11">FDAARGOS_1053</strain>
    </source>
</reference>
<name>A0A7T4JV86_9CORY</name>
<feature type="domain" description="MacB-like periplasmic core" evidence="9">
    <location>
        <begin position="436"/>
        <end position="644"/>
    </location>
</feature>
<evidence type="ECO:0000259" key="8">
    <source>
        <dbReference type="Pfam" id="PF02687"/>
    </source>
</evidence>
<evidence type="ECO:0000256" key="6">
    <source>
        <dbReference type="ARBA" id="ARBA00038076"/>
    </source>
</evidence>
<feature type="transmembrane region" description="Helical" evidence="7">
    <location>
        <begin position="671"/>
        <end position="699"/>
    </location>
</feature>